<feature type="compositionally biased region" description="Low complexity" evidence="1">
    <location>
        <begin position="10"/>
        <end position="23"/>
    </location>
</feature>
<keyword evidence="3" id="KW-1185">Reference proteome</keyword>
<dbReference type="EMBL" id="VSRR010011589">
    <property type="protein sequence ID" value="MPC53393.1"/>
    <property type="molecule type" value="Genomic_DNA"/>
</dbReference>
<dbReference type="Proteomes" id="UP000324222">
    <property type="component" value="Unassembled WGS sequence"/>
</dbReference>
<feature type="compositionally biased region" description="Basic and acidic residues" evidence="1">
    <location>
        <begin position="24"/>
        <end position="33"/>
    </location>
</feature>
<evidence type="ECO:0000313" key="2">
    <source>
        <dbReference type="EMBL" id="MPC53393.1"/>
    </source>
</evidence>
<sequence length="33" mass="3765">METRMERNASFTTSTLGIGSTSLHDSRRCFSER</sequence>
<accession>A0A5B7G850</accession>
<gene>
    <name evidence="2" type="ORF">E2C01_047281</name>
</gene>
<name>A0A5B7G850_PORTR</name>
<proteinExistence type="predicted"/>
<organism evidence="2 3">
    <name type="scientific">Portunus trituberculatus</name>
    <name type="common">Swimming crab</name>
    <name type="synonym">Neptunus trituberculatus</name>
    <dbReference type="NCBI Taxonomy" id="210409"/>
    <lineage>
        <taxon>Eukaryota</taxon>
        <taxon>Metazoa</taxon>
        <taxon>Ecdysozoa</taxon>
        <taxon>Arthropoda</taxon>
        <taxon>Crustacea</taxon>
        <taxon>Multicrustacea</taxon>
        <taxon>Malacostraca</taxon>
        <taxon>Eumalacostraca</taxon>
        <taxon>Eucarida</taxon>
        <taxon>Decapoda</taxon>
        <taxon>Pleocyemata</taxon>
        <taxon>Brachyura</taxon>
        <taxon>Eubrachyura</taxon>
        <taxon>Portunoidea</taxon>
        <taxon>Portunidae</taxon>
        <taxon>Portuninae</taxon>
        <taxon>Portunus</taxon>
    </lineage>
</organism>
<comment type="caution">
    <text evidence="2">The sequence shown here is derived from an EMBL/GenBank/DDBJ whole genome shotgun (WGS) entry which is preliminary data.</text>
</comment>
<evidence type="ECO:0000256" key="1">
    <source>
        <dbReference type="SAM" id="MobiDB-lite"/>
    </source>
</evidence>
<feature type="region of interest" description="Disordered" evidence="1">
    <location>
        <begin position="1"/>
        <end position="33"/>
    </location>
</feature>
<dbReference type="AlphaFoldDB" id="A0A5B7G850"/>
<protein>
    <submittedName>
        <fullName evidence="2">Uncharacterized protein</fullName>
    </submittedName>
</protein>
<reference evidence="2 3" key="1">
    <citation type="submission" date="2019-05" db="EMBL/GenBank/DDBJ databases">
        <title>Another draft genome of Portunus trituberculatus and its Hox gene families provides insights of decapod evolution.</title>
        <authorList>
            <person name="Jeong J.-H."/>
            <person name="Song I."/>
            <person name="Kim S."/>
            <person name="Choi T."/>
            <person name="Kim D."/>
            <person name="Ryu S."/>
            <person name="Kim W."/>
        </authorList>
    </citation>
    <scope>NUCLEOTIDE SEQUENCE [LARGE SCALE GENOMIC DNA]</scope>
    <source>
        <tissue evidence="2">Muscle</tissue>
    </source>
</reference>
<evidence type="ECO:0000313" key="3">
    <source>
        <dbReference type="Proteomes" id="UP000324222"/>
    </source>
</evidence>